<evidence type="ECO:0000313" key="4">
    <source>
        <dbReference type="Proteomes" id="UP000288805"/>
    </source>
</evidence>
<dbReference type="EMBL" id="QGNW01002183">
    <property type="protein sequence ID" value="RVW23945.1"/>
    <property type="molecule type" value="Genomic_DNA"/>
</dbReference>
<dbReference type="Gene3D" id="3.60.10.10">
    <property type="entry name" value="Endonuclease/exonuclease/phosphatase"/>
    <property type="match status" value="1"/>
</dbReference>
<name>A0A438CL73_VITVI</name>
<proteinExistence type="predicted"/>
<evidence type="ECO:0000256" key="1">
    <source>
        <dbReference type="SAM" id="MobiDB-lite"/>
    </source>
</evidence>
<evidence type="ECO:0000313" key="3">
    <source>
        <dbReference type="EMBL" id="RVW23945.1"/>
    </source>
</evidence>
<dbReference type="InterPro" id="IPR025558">
    <property type="entry name" value="DUF4283"/>
</dbReference>
<dbReference type="SUPFAM" id="SSF56219">
    <property type="entry name" value="DNase I-like"/>
    <property type="match status" value="1"/>
</dbReference>
<protein>
    <recommendedName>
        <fullName evidence="2">DUF4283 domain-containing protein</fullName>
    </recommendedName>
</protein>
<dbReference type="Pfam" id="PF14111">
    <property type="entry name" value="DUF4283"/>
    <property type="match status" value="1"/>
</dbReference>
<feature type="domain" description="DUF4283" evidence="2">
    <location>
        <begin position="110"/>
        <end position="172"/>
    </location>
</feature>
<dbReference type="PANTHER" id="PTHR33710">
    <property type="entry name" value="BNAC02G09200D PROTEIN"/>
    <property type="match status" value="1"/>
</dbReference>
<dbReference type="AlphaFoldDB" id="A0A438CL73"/>
<feature type="region of interest" description="Disordered" evidence="1">
    <location>
        <begin position="180"/>
        <end position="206"/>
    </location>
</feature>
<organism evidence="3 4">
    <name type="scientific">Vitis vinifera</name>
    <name type="common">Grape</name>
    <dbReference type="NCBI Taxonomy" id="29760"/>
    <lineage>
        <taxon>Eukaryota</taxon>
        <taxon>Viridiplantae</taxon>
        <taxon>Streptophyta</taxon>
        <taxon>Embryophyta</taxon>
        <taxon>Tracheophyta</taxon>
        <taxon>Spermatophyta</taxon>
        <taxon>Magnoliopsida</taxon>
        <taxon>eudicotyledons</taxon>
        <taxon>Gunneridae</taxon>
        <taxon>Pentapetalae</taxon>
        <taxon>rosids</taxon>
        <taxon>Vitales</taxon>
        <taxon>Vitaceae</taxon>
        <taxon>Viteae</taxon>
        <taxon>Vitis</taxon>
    </lineage>
</organism>
<sequence length="823" mass="92318">MGKGLEGKWENLFSGAGREQSRFFIRLGVVDKEKRRFNIFIPKGRGERGGWNFMAEILQKVVGSNGKKENKQEERAMVKTSMNKSFAEMVKGSDGRGVKCWSSDSANGMDMERLGWLMARSWGLQGKLGLARMEEGRILLEFQYVGEADRVLSSGSRRVGGVQLGLERWSPSGGRMWRFCSHGPPDGEDGGSGMGSHPSQEKNGGLPSRLDIVVEEVCYSLYLWWEVRPEMRKVSSGSRSKGNYREEVRGDAEAHATLRVGEVESARTEALLLSADETDGQVRGADGDGTGKRARAGSGARVPADLDQVDGLLHSGLSVGRTPSPKAQRGDKMVSSPLKGLKLKGVVIEEAGLGIGPSYSKPDWWTDVGESPDFSASNGLAGEYLGPSQPESRKGKLERGSLWAWADFSDGRNREAEFLKIREKEDVWKQQMAPSHSVTDRALIEEVEGEYYDHSGVACEEIQNETPLSMIKSVENGGGRWDLVEAITVNNNDKEWERGSMLAVTQETREERENGWEDCNLAKFSQFLGFSTEGLEKEILNFLAKIRKRREKIYSRGALEKTKFERELKRLECSINYEGGSKQRSSLQDRGLLELVEWEEGQFSIPCRFRKVENGAVWVFTGVYGPFTKNERDCMWDEIGAIRGLWKNPAMRKFAQVIDELGLIDLPLQGGDYTWSGGPNNRYWARLDRFLVTSSWLDQFSSVFQKRLSRPVSDHFPVVLEGGTWKGIEVRGSASFRLATKMKAVKQKHKVWNREEFGRLEDNKAAALKLVDHWDMVESERRLSEEETISKKEAKNSLCQVGFFGGNSLEAAFQRIMVKGRGQ</sequence>
<accession>A0A438CL73</accession>
<dbReference type="Proteomes" id="UP000288805">
    <property type="component" value="Unassembled WGS sequence"/>
</dbReference>
<evidence type="ECO:0000259" key="2">
    <source>
        <dbReference type="Pfam" id="PF14111"/>
    </source>
</evidence>
<reference evidence="3 4" key="1">
    <citation type="journal article" date="2018" name="PLoS Genet.">
        <title>Population sequencing reveals clonal diversity and ancestral inbreeding in the grapevine cultivar Chardonnay.</title>
        <authorList>
            <person name="Roach M.J."/>
            <person name="Johnson D.L."/>
            <person name="Bohlmann J."/>
            <person name="van Vuuren H.J."/>
            <person name="Jones S.J."/>
            <person name="Pretorius I.S."/>
            <person name="Schmidt S.A."/>
            <person name="Borneman A.R."/>
        </authorList>
    </citation>
    <scope>NUCLEOTIDE SEQUENCE [LARGE SCALE GENOMIC DNA]</scope>
    <source>
        <strain evidence="4">cv. Chardonnay</strain>
        <tissue evidence="3">Leaf</tissue>
    </source>
</reference>
<gene>
    <name evidence="3" type="ORF">CK203_082573</name>
</gene>
<feature type="region of interest" description="Disordered" evidence="1">
    <location>
        <begin position="275"/>
        <end position="335"/>
    </location>
</feature>
<comment type="caution">
    <text evidence="3">The sequence shown here is derived from an EMBL/GenBank/DDBJ whole genome shotgun (WGS) entry which is preliminary data.</text>
</comment>
<dbReference type="InterPro" id="IPR036691">
    <property type="entry name" value="Endo/exonu/phosph_ase_sf"/>
</dbReference>
<dbReference type="PANTHER" id="PTHR33710:SF64">
    <property type="entry name" value="ENDONUCLEASE_EXONUCLEASE_PHOSPHATASE DOMAIN-CONTAINING PROTEIN"/>
    <property type="match status" value="1"/>
</dbReference>